<dbReference type="OrthoDB" id="799018at2"/>
<dbReference type="EMBL" id="SWBO01000014">
    <property type="protein sequence ID" value="TKB97109.1"/>
    <property type="molecule type" value="Genomic_DNA"/>
</dbReference>
<sequence>MSTKEIQYQIGLFLFQLNNTSDESGFKTDEKWEIKLTNEIDMKKIVKDYKPAIATQIPKNIIVEVYQAIRAKLNQGEDLEVSLLDKKSIDKLELNYVVAFNTNRPIR</sequence>
<keyword evidence="2" id="KW-1185">Reference proteome</keyword>
<gene>
    <name evidence="1" type="ORF">FA045_17120</name>
</gene>
<protein>
    <submittedName>
        <fullName evidence="1">Uncharacterized protein</fullName>
    </submittedName>
</protein>
<comment type="caution">
    <text evidence="1">The sequence shown here is derived from an EMBL/GenBank/DDBJ whole genome shotgun (WGS) entry which is preliminary data.</text>
</comment>
<evidence type="ECO:0000313" key="2">
    <source>
        <dbReference type="Proteomes" id="UP000310477"/>
    </source>
</evidence>
<dbReference type="RefSeq" id="WP_136878308.1">
    <property type="nucleotide sequence ID" value="NZ_SWBO01000014.1"/>
</dbReference>
<proteinExistence type="predicted"/>
<organism evidence="1 2">
    <name type="scientific">Pedobacter cryotolerans</name>
    <dbReference type="NCBI Taxonomy" id="2571270"/>
    <lineage>
        <taxon>Bacteria</taxon>
        <taxon>Pseudomonadati</taxon>
        <taxon>Bacteroidota</taxon>
        <taxon>Sphingobacteriia</taxon>
        <taxon>Sphingobacteriales</taxon>
        <taxon>Sphingobacteriaceae</taxon>
        <taxon>Pedobacter</taxon>
    </lineage>
</organism>
<accession>A0A4U1C003</accession>
<dbReference type="AlphaFoldDB" id="A0A4U1C003"/>
<evidence type="ECO:0000313" key="1">
    <source>
        <dbReference type="EMBL" id="TKB97109.1"/>
    </source>
</evidence>
<reference evidence="1 2" key="1">
    <citation type="submission" date="2019-04" db="EMBL/GenBank/DDBJ databases">
        <title>Pedobacter sp. AR-2-6 sp. nov., isolated from Arctic soil.</title>
        <authorList>
            <person name="Dahal R.H."/>
            <person name="Kim D.-U."/>
        </authorList>
    </citation>
    <scope>NUCLEOTIDE SEQUENCE [LARGE SCALE GENOMIC DNA]</scope>
    <source>
        <strain evidence="1 2">AR-2-6</strain>
    </source>
</reference>
<name>A0A4U1C003_9SPHI</name>
<dbReference type="Proteomes" id="UP000310477">
    <property type="component" value="Unassembled WGS sequence"/>
</dbReference>